<evidence type="ECO:0000256" key="5">
    <source>
        <dbReference type="ARBA" id="ARBA00023015"/>
    </source>
</evidence>
<dbReference type="InterPro" id="IPR018060">
    <property type="entry name" value="HTH_AraC"/>
</dbReference>
<dbReference type="Gene3D" id="3.40.50.2300">
    <property type="match status" value="1"/>
</dbReference>
<accession>A0A5M9WTR3</accession>
<evidence type="ECO:0000259" key="10">
    <source>
        <dbReference type="PROSITE" id="PS50110"/>
    </source>
</evidence>
<evidence type="ECO:0000313" key="12">
    <source>
        <dbReference type="Proteomes" id="UP000323664"/>
    </source>
</evidence>
<dbReference type="GO" id="GO:0005737">
    <property type="term" value="C:cytoplasm"/>
    <property type="evidence" value="ECO:0007669"/>
    <property type="project" value="UniProtKB-SubCell"/>
</dbReference>
<organism evidence="11 12">
    <name type="scientific">Paenibacillus amylolyticus</name>
    <dbReference type="NCBI Taxonomy" id="1451"/>
    <lineage>
        <taxon>Bacteria</taxon>
        <taxon>Bacillati</taxon>
        <taxon>Bacillota</taxon>
        <taxon>Bacilli</taxon>
        <taxon>Bacillales</taxon>
        <taxon>Paenibacillaceae</taxon>
        <taxon>Paenibacillus</taxon>
    </lineage>
</organism>
<sequence length="507" mass="58466">MYKVFIVDDEPFIIEGLYDIVDWSSFGMEIVNHAGNGQAALQALPDQPVDILITDISMPLMNGLDLIQEARQLQPELKVIILSGFNEFEYLKEGMKLGIENYLLKPINVDELQSTLRNTAAKLDQLVTPHLEEKYGIQMLKDNIMHRWLTGQIAAAEFEERARFMNLSLDAPCVVVAVLRDIAQAHKAEMLFAQVEQLAGEYARLNIFQDMNGDIVLVANIEDEPDEKNRLMLGLHKLADRLAVMYPDLHIGAGRLLKGLYQAPVSYEEAKKALQYVMIYPERRVIDHAMLDQQGHAAFSFFIDWRAYAKLILSRSAEQLAERIRTDFELHRHELTPEQLQNTALEVVIRFKMELEGIKHAEETVIYRQGLRQVLDSTTFDELVHTLQLLATRTIESLLQDMRNPVVNQVLQHIDKHYAEELSLKLLGAQYHLHPVYLGQLFHKETGETFAEYINKYRIERAKEQLRSSNLKVQEIARNVGYWDTGYFYKQFRKYVGISPTDFKVFG</sequence>
<gene>
    <name evidence="11" type="ORF">EC604_13520</name>
</gene>
<evidence type="ECO:0000259" key="9">
    <source>
        <dbReference type="PROSITE" id="PS01124"/>
    </source>
</evidence>
<dbReference type="Gene3D" id="1.10.10.60">
    <property type="entry name" value="Homeodomain-like"/>
    <property type="match status" value="2"/>
</dbReference>
<dbReference type="SMART" id="SM00448">
    <property type="entry name" value="REC"/>
    <property type="match status" value="1"/>
</dbReference>
<evidence type="ECO:0000256" key="4">
    <source>
        <dbReference type="ARBA" id="ARBA00023012"/>
    </source>
</evidence>
<dbReference type="PROSITE" id="PS50110">
    <property type="entry name" value="RESPONSE_REGULATORY"/>
    <property type="match status" value="1"/>
</dbReference>
<dbReference type="EMBL" id="RIAS01000006">
    <property type="protein sequence ID" value="KAA8784868.1"/>
    <property type="molecule type" value="Genomic_DNA"/>
</dbReference>
<dbReference type="SUPFAM" id="SSF52172">
    <property type="entry name" value="CheY-like"/>
    <property type="match status" value="1"/>
</dbReference>
<dbReference type="PANTHER" id="PTHR42713">
    <property type="entry name" value="HISTIDINE KINASE-RELATED"/>
    <property type="match status" value="1"/>
</dbReference>
<dbReference type="InterPro" id="IPR011006">
    <property type="entry name" value="CheY-like_superfamily"/>
</dbReference>
<dbReference type="InterPro" id="IPR018062">
    <property type="entry name" value="HTH_AraC-typ_CS"/>
</dbReference>
<keyword evidence="3 8" id="KW-0597">Phosphoprotein</keyword>
<dbReference type="PROSITE" id="PS00041">
    <property type="entry name" value="HTH_ARAC_FAMILY_1"/>
    <property type="match status" value="1"/>
</dbReference>
<keyword evidence="6" id="KW-0238">DNA-binding</keyword>
<proteinExistence type="predicted"/>
<evidence type="ECO:0000256" key="6">
    <source>
        <dbReference type="ARBA" id="ARBA00023125"/>
    </source>
</evidence>
<dbReference type="PANTHER" id="PTHR42713:SF3">
    <property type="entry name" value="TRANSCRIPTIONAL REGULATORY PROTEIN HPTR"/>
    <property type="match status" value="1"/>
</dbReference>
<keyword evidence="2" id="KW-0963">Cytoplasm</keyword>
<evidence type="ECO:0000313" key="11">
    <source>
        <dbReference type="EMBL" id="KAA8784868.1"/>
    </source>
</evidence>
<dbReference type="SMART" id="SM00342">
    <property type="entry name" value="HTH_ARAC"/>
    <property type="match status" value="1"/>
</dbReference>
<dbReference type="OrthoDB" id="342399at2"/>
<dbReference type="Pfam" id="PF12833">
    <property type="entry name" value="HTH_18"/>
    <property type="match status" value="1"/>
</dbReference>
<comment type="subcellular location">
    <subcellularLocation>
        <location evidence="1">Cytoplasm</location>
    </subcellularLocation>
</comment>
<dbReference type="PRINTS" id="PR00032">
    <property type="entry name" value="HTHARAC"/>
</dbReference>
<dbReference type="GO" id="GO:0003700">
    <property type="term" value="F:DNA-binding transcription factor activity"/>
    <property type="evidence" value="ECO:0007669"/>
    <property type="project" value="InterPro"/>
</dbReference>
<evidence type="ECO:0000256" key="3">
    <source>
        <dbReference type="ARBA" id="ARBA00022553"/>
    </source>
</evidence>
<feature type="domain" description="Response regulatory" evidence="10">
    <location>
        <begin position="3"/>
        <end position="120"/>
    </location>
</feature>
<dbReference type="InterPro" id="IPR001789">
    <property type="entry name" value="Sig_transdc_resp-reg_receiver"/>
</dbReference>
<dbReference type="GO" id="GO:0000160">
    <property type="term" value="P:phosphorelay signal transduction system"/>
    <property type="evidence" value="ECO:0007669"/>
    <property type="project" value="UniProtKB-KW"/>
</dbReference>
<dbReference type="SUPFAM" id="SSF46689">
    <property type="entry name" value="Homeodomain-like"/>
    <property type="match status" value="2"/>
</dbReference>
<comment type="caution">
    <text evidence="11">The sequence shown here is derived from an EMBL/GenBank/DDBJ whole genome shotgun (WGS) entry which is preliminary data.</text>
</comment>
<keyword evidence="7" id="KW-0804">Transcription</keyword>
<evidence type="ECO:0000256" key="7">
    <source>
        <dbReference type="ARBA" id="ARBA00023163"/>
    </source>
</evidence>
<dbReference type="InterPro" id="IPR009057">
    <property type="entry name" value="Homeodomain-like_sf"/>
</dbReference>
<dbReference type="InterPro" id="IPR051552">
    <property type="entry name" value="HptR"/>
</dbReference>
<dbReference type="InterPro" id="IPR041522">
    <property type="entry name" value="CdaR_GGDEF"/>
</dbReference>
<feature type="domain" description="HTH araC/xylS-type" evidence="9">
    <location>
        <begin position="408"/>
        <end position="506"/>
    </location>
</feature>
<dbReference type="InterPro" id="IPR020449">
    <property type="entry name" value="Tscrpt_reg_AraC-type_HTH"/>
</dbReference>
<dbReference type="CDD" id="cd17536">
    <property type="entry name" value="REC_YesN-like"/>
    <property type="match status" value="1"/>
</dbReference>
<evidence type="ECO:0000256" key="2">
    <source>
        <dbReference type="ARBA" id="ARBA00022490"/>
    </source>
</evidence>
<dbReference type="AlphaFoldDB" id="A0A5M9WTR3"/>
<reference evidence="11 12" key="1">
    <citation type="journal article" date="2019" name="J. Ind. Microbiol. Biotechnol.">
        <title>Paenibacillus amylolyticus 27C64 has a diverse set of carbohydrate-active enzymes and complete pectin deconstruction system.</title>
        <authorList>
            <person name="Keggi C."/>
            <person name="Doran-Peterson J."/>
        </authorList>
    </citation>
    <scope>NUCLEOTIDE SEQUENCE [LARGE SCALE GENOMIC DNA]</scope>
    <source>
        <strain evidence="11 12">27C64</strain>
    </source>
</reference>
<dbReference type="Proteomes" id="UP000323664">
    <property type="component" value="Unassembled WGS sequence"/>
</dbReference>
<feature type="modified residue" description="4-aspartylphosphate" evidence="8">
    <location>
        <position position="55"/>
    </location>
</feature>
<dbReference type="RefSeq" id="WP_123064678.1">
    <property type="nucleotide sequence ID" value="NZ_RIAS01000006.1"/>
</dbReference>
<evidence type="ECO:0000256" key="1">
    <source>
        <dbReference type="ARBA" id="ARBA00004496"/>
    </source>
</evidence>
<dbReference type="Pfam" id="PF00072">
    <property type="entry name" value="Response_reg"/>
    <property type="match status" value="1"/>
</dbReference>
<dbReference type="PROSITE" id="PS01124">
    <property type="entry name" value="HTH_ARAC_FAMILY_2"/>
    <property type="match status" value="1"/>
</dbReference>
<keyword evidence="5" id="KW-0805">Transcription regulation</keyword>
<dbReference type="GO" id="GO:0043565">
    <property type="term" value="F:sequence-specific DNA binding"/>
    <property type="evidence" value="ECO:0007669"/>
    <property type="project" value="InterPro"/>
</dbReference>
<protein>
    <submittedName>
        <fullName evidence="11">Response regulator transcription factor</fullName>
    </submittedName>
</protein>
<evidence type="ECO:0000256" key="8">
    <source>
        <dbReference type="PROSITE-ProRule" id="PRU00169"/>
    </source>
</evidence>
<name>A0A5M9WTR3_PAEAM</name>
<dbReference type="Pfam" id="PF17853">
    <property type="entry name" value="GGDEF_2"/>
    <property type="match status" value="1"/>
</dbReference>
<keyword evidence="4" id="KW-0902">Two-component regulatory system</keyword>